<comment type="caution">
    <text evidence="1">The sequence shown here is derived from an EMBL/GenBank/DDBJ whole genome shotgun (WGS) entry which is preliminary data.</text>
</comment>
<dbReference type="AlphaFoldDB" id="A0A2T7TD19"/>
<protein>
    <submittedName>
        <fullName evidence="1">Uncharacterized protein</fullName>
    </submittedName>
</protein>
<name>A0A2T7TD19_9ACTN</name>
<reference evidence="1 2" key="1">
    <citation type="submission" date="2013-12" db="EMBL/GenBank/DDBJ databases">
        <title>Annotated genome of Streptomyces scopuliridis.</title>
        <authorList>
            <person name="Olson J.B."/>
        </authorList>
    </citation>
    <scope>NUCLEOTIDE SEQUENCE [LARGE SCALE GENOMIC DNA]</scope>
    <source>
        <strain evidence="1 2">RB72</strain>
    </source>
</reference>
<accession>A0A2T7TD19</accession>
<gene>
    <name evidence="1" type="ORF">Y717_24470</name>
</gene>
<keyword evidence="2" id="KW-1185">Reference proteome</keyword>
<dbReference type="Proteomes" id="UP000245992">
    <property type="component" value="Unassembled WGS sequence"/>
</dbReference>
<proteinExistence type="predicted"/>
<organism evidence="1 2">
    <name type="scientific">Streptomyces scopuliridis RB72</name>
    <dbReference type="NCBI Taxonomy" id="1440053"/>
    <lineage>
        <taxon>Bacteria</taxon>
        <taxon>Bacillati</taxon>
        <taxon>Actinomycetota</taxon>
        <taxon>Actinomycetes</taxon>
        <taxon>Kitasatosporales</taxon>
        <taxon>Streptomycetaceae</taxon>
        <taxon>Streptomyces</taxon>
    </lineage>
</organism>
<evidence type="ECO:0000313" key="2">
    <source>
        <dbReference type="Proteomes" id="UP000245992"/>
    </source>
</evidence>
<sequence>MWPAFLASEYYGASVLPDGHQPAMGLPSTGLEIRHRATAGSSHVHHGID</sequence>
<dbReference type="EMBL" id="AZSP01000048">
    <property type="protein sequence ID" value="PVE13033.1"/>
    <property type="molecule type" value="Genomic_DNA"/>
</dbReference>
<evidence type="ECO:0000313" key="1">
    <source>
        <dbReference type="EMBL" id="PVE13033.1"/>
    </source>
</evidence>